<evidence type="ECO:0000313" key="3">
    <source>
        <dbReference type="Proteomes" id="UP001152803"/>
    </source>
</evidence>
<dbReference type="EMBL" id="JAFJMO010000019">
    <property type="protein sequence ID" value="KAJ8250090.1"/>
    <property type="molecule type" value="Genomic_DNA"/>
</dbReference>
<feature type="region of interest" description="Disordered" evidence="1">
    <location>
        <begin position="11"/>
        <end position="30"/>
    </location>
</feature>
<name>A0A9Q1CVG4_CONCO</name>
<accession>A0A9Q1CVG4</accession>
<dbReference type="OrthoDB" id="8956736at2759"/>
<reference evidence="2" key="1">
    <citation type="journal article" date="2023" name="Science">
        <title>Genome structures resolve the early diversification of teleost fishes.</title>
        <authorList>
            <person name="Parey E."/>
            <person name="Louis A."/>
            <person name="Montfort J."/>
            <person name="Bouchez O."/>
            <person name="Roques C."/>
            <person name="Iampietro C."/>
            <person name="Lluch J."/>
            <person name="Castinel A."/>
            <person name="Donnadieu C."/>
            <person name="Desvignes T."/>
            <person name="Floi Bucao C."/>
            <person name="Jouanno E."/>
            <person name="Wen M."/>
            <person name="Mejri S."/>
            <person name="Dirks R."/>
            <person name="Jansen H."/>
            <person name="Henkel C."/>
            <person name="Chen W.J."/>
            <person name="Zahm M."/>
            <person name="Cabau C."/>
            <person name="Klopp C."/>
            <person name="Thompson A.W."/>
            <person name="Robinson-Rechavi M."/>
            <person name="Braasch I."/>
            <person name="Lecointre G."/>
            <person name="Bobe J."/>
            <person name="Postlethwait J.H."/>
            <person name="Berthelot C."/>
            <person name="Roest Crollius H."/>
            <person name="Guiguen Y."/>
        </authorList>
    </citation>
    <scope>NUCLEOTIDE SEQUENCE</scope>
    <source>
        <strain evidence="2">Concon-B</strain>
    </source>
</reference>
<feature type="compositionally biased region" description="Low complexity" evidence="1">
    <location>
        <begin position="65"/>
        <end position="84"/>
    </location>
</feature>
<dbReference type="Proteomes" id="UP001152803">
    <property type="component" value="Unassembled WGS sequence"/>
</dbReference>
<gene>
    <name evidence="2" type="ORF">COCON_G00233060</name>
</gene>
<organism evidence="2 3">
    <name type="scientific">Conger conger</name>
    <name type="common">Conger eel</name>
    <name type="synonym">Muraena conger</name>
    <dbReference type="NCBI Taxonomy" id="82655"/>
    <lineage>
        <taxon>Eukaryota</taxon>
        <taxon>Metazoa</taxon>
        <taxon>Chordata</taxon>
        <taxon>Craniata</taxon>
        <taxon>Vertebrata</taxon>
        <taxon>Euteleostomi</taxon>
        <taxon>Actinopterygii</taxon>
        <taxon>Neopterygii</taxon>
        <taxon>Teleostei</taxon>
        <taxon>Anguilliformes</taxon>
        <taxon>Congridae</taxon>
        <taxon>Conger</taxon>
    </lineage>
</organism>
<sequence>MADFMFEEMLPPMPRNQGKGGGDGPVSSVIYNILGMPPAFLQGQPSGGLNWGRQQAQGVRPYQLGQGANKGNQGNKNQNQNQGQRGAGQGGPPVCWGCNQPGHTRRNSPTNPWEEQNQGGAPQQGSGGGPMNYQGTQ</sequence>
<protein>
    <submittedName>
        <fullName evidence="2">Uncharacterized protein</fullName>
    </submittedName>
</protein>
<comment type="caution">
    <text evidence="2">The sequence shown here is derived from an EMBL/GenBank/DDBJ whole genome shotgun (WGS) entry which is preliminary data.</text>
</comment>
<dbReference type="AlphaFoldDB" id="A0A9Q1CVG4"/>
<proteinExistence type="predicted"/>
<keyword evidence="3" id="KW-1185">Reference proteome</keyword>
<evidence type="ECO:0000313" key="2">
    <source>
        <dbReference type="EMBL" id="KAJ8250090.1"/>
    </source>
</evidence>
<feature type="region of interest" description="Disordered" evidence="1">
    <location>
        <begin position="37"/>
        <end position="137"/>
    </location>
</feature>
<evidence type="ECO:0000256" key="1">
    <source>
        <dbReference type="SAM" id="MobiDB-lite"/>
    </source>
</evidence>